<dbReference type="EMBL" id="AAXW01000002">
    <property type="protein sequence ID" value="EAZ93321.1"/>
    <property type="molecule type" value="Genomic_DNA"/>
</dbReference>
<keyword evidence="2" id="KW-1185">Reference proteome</keyword>
<name>A3IHN9_9CHRO</name>
<reference evidence="1 2" key="1">
    <citation type="submission" date="2007-03" db="EMBL/GenBank/DDBJ databases">
        <authorList>
            <person name="Stal L."/>
            <person name="Ferriera S."/>
            <person name="Johnson J."/>
            <person name="Kravitz S."/>
            <person name="Beeson K."/>
            <person name="Sutton G."/>
            <person name="Rogers Y.-H."/>
            <person name="Friedman R."/>
            <person name="Frazier M."/>
            <person name="Venter J.C."/>
        </authorList>
    </citation>
    <scope>NUCLEOTIDE SEQUENCE [LARGE SCALE GENOMIC DNA]</scope>
    <source>
        <strain evidence="1 2">CCY0110</strain>
    </source>
</reference>
<evidence type="ECO:0000313" key="1">
    <source>
        <dbReference type="EMBL" id="EAZ93321.1"/>
    </source>
</evidence>
<dbReference type="Proteomes" id="UP000003781">
    <property type="component" value="Unassembled WGS sequence"/>
</dbReference>
<gene>
    <name evidence="1" type="ORF">CY0110_16037</name>
</gene>
<protein>
    <submittedName>
        <fullName evidence="1">Uncharacterized protein</fullName>
    </submittedName>
</protein>
<comment type="caution">
    <text evidence="1">The sequence shown here is derived from an EMBL/GenBank/DDBJ whole genome shotgun (WGS) entry which is preliminary data.</text>
</comment>
<dbReference type="AlphaFoldDB" id="A3IHN9"/>
<proteinExistence type="predicted"/>
<sequence length="21" mass="2754">MRTFCFNFSKFWSFNKCWLFN</sequence>
<evidence type="ECO:0000313" key="2">
    <source>
        <dbReference type="Proteomes" id="UP000003781"/>
    </source>
</evidence>
<accession>A3IHN9</accession>
<organism evidence="1 2">
    <name type="scientific">Crocosphaera chwakensis CCY0110</name>
    <dbReference type="NCBI Taxonomy" id="391612"/>
    <lineage>
        <taxon>Bacteria</taxon>
        <taxon>Bacillati</taxon>
        <taxon>Cyanobacteriota</taxon>
        <taxon>Cyanophyceae</taxon>
        <taxon>Oscillatoriophycideae</taxon>
        <taxon>Chroococcales</taxon>
        <taxon>Aphanothecaceae</taxon>
        <taxon>Crocosphaera</taxon>
        <taxon>Crocosphaera chwakensis</taxon>
    </lineage>
</organism>